<dbReference type="Gene3D" id="2.30.290.10">
    <property type="entry name" value="BH3618-like"/>
    <property type="match status" value="1"/>
</dbReference>
<evidence type="ECO:0000256" key="2">
    <source>
        <dbReference type="ARBA" id="ARBA00022795"/>
    </source>
</evidence>
<dbReference type="Proteomes" id="UP000503399">
    <property type="component" value="Chromosome"/>
</dbReference>
<keyword evidence="4 5" id="KW-0143">Chaperone</keyword>
<reference evidence="6 7" key="1">
    <citation type="submission" date="2020-02" db="EMBL/GenBank/DDBJ databases">
        <authorList>
            <person name="Hogendoorn C."/>
        </authorList>
    </citation>
    <scope>NUCLEOTIDE SEQUENCE [LARGE SCALE GENOMIC DNA]</scope>
    <source>
        <strain evidence="6">R501</strain>
    </source>
</reference>
<dbReference type="InterPro" id="IPR024046">
    <property type="entry name" value="Flagellar_assmbl_FliW_dom_sf"/>
</dbReference>
<evidence type="ECO:0000256" key="3">
    <source>
        <dbReference type="ARBA" id="ARBA00022845"/>
    </source>
</evidence>
<dbReference type="GO" id="GO:0044780">
    <property type="term" value="P:bacterial-type flagellum assembly"/>
    <property type="evidence" value="ECO:0007669"/>
    <property type="project" value="UniProtKB-UniRule"/>
</dbReference>
<keyword evidence="6" id="KW-0966">Cell projection</keyword>
<dbReference type="GO" id="GO:0006417">
    <property type="term" value="P:regulation of translation"/>
    <property type="evidence" value="ECO:0007669"/>
    <property type="project" value="UniProtKB-KW"/>
</dbReference>
<keyword evidence="3 5" id="KW-0810">Translation regulation</keyword>
<dbReference type="HAMAP" id="MF_01185">
    <property type="entry name" value="FliW"/>
    <property type="match status" value="1"/>
</dbReference>
<dbReference type="PANTHER" id="PTHR39190:SF1">
    <property type="entry name" value="FLAGELLAR ASSEMBLY FACTOR FLIW"/>
    <property type="match status" value="1"/>
</dbReference>
<keyword evidence="1 5" id="KW-0963">Cytoplasm</keyword>
<dbReference type="SUPFAM" id="SSF141457">
    <property type="entry name" value="BH3618-like"/>
    <property type="match status" value="1"/>
</dbReference>
<keyword evidence="6" id="KW-0969">Cilium</keyword>
<dbReference type="PANTHER" id="PTHR39190">
    <property type="entry name" value="FLAGELLAR ASSEMBLY FACTOR FLIW"/>
    <property type="match status" value="1"/>
</dbReference>
<keyword evidence="6" id="KW-0282">Flagellum</keyword>
<dbReference type="KEGG" id="hfv:R50_0533"/>
<name>A0A6F8ZEL0_9FIRM</name>
<gene>
    <name evidence="5 6" type="primary">fliW</name>
    <name evidence="6" type="ORF">R50_0533</name>
</gene>
<keyword evidence="7" id="KW-1185">Reference proteome</keyword>
<evidence type="ECO:0000256" key="4">
    <source>
        <dbReference type="ARBA" id="ARBA00023186"/>
    </source>
</evidence>
<sequence length="151" mass="16857">MPEIATRFFGRLQVREEDLLTCERPILGFEAYRRYVLLPVQPDNPFLYLQSADEPALAFVVIDPLVFFPDYAVAPGDVDLAVAGPPDDWAVLVLLTFEAGRNQPAANLRSPLVFNRWTRRGGQFILSTPWGYQVPLPPLPAPVDSAPRPTP</sequence>
<evidence type="ECO:0000256" key="5">
    <source>
        <dbReference type="HAMAP-Rule" id="MF_01185"/>
    </source>
</evidence>
<organism evidence="6 7">
    <name type="scientific">Candidatus Hydrogenisulfobacillus filiaventi</name>
    <dbReference type="NCBI Taxonomy" id="2707344"/>
    <lineage>
        <taxon>Bacteria</taxon>
        <taxon>Bacillati</taxon>
        <taxon>Bacillota</taxon>
        <taxon>Clostridia</taxon>
        <taxon>Eubacteriales</taxon>
        <taxon>Clostridiales Family XVII. Incertae Sedis</taxon>
        <taxon>Candidatus Hydrogenisulfobacillus</taxon>
    </lineage>
</organism>
<evidence type="ECO:0000256" key="1">
    <source>
        <dbReference type="ARBA" id="ARBA00022490"/>
    </source>
</evidence>
<protein>
    <recommendedName>
        <fullName evidence="5">Flagellar assembly factor FliW</fullName>
    </recommendedName>
</protein>
<dbReference type="AlphaFoldDB" id="A0A6F8ZEL0"/>
<proteinExistence type="inferred from homology"/>
<comment type="similarity">
    <text evidence="5">Belongs to the FliW family.</text>
</comment>
<comment type="function">
    <text evidence="5">Acts as an anti-CsrA protein, binds CsrA and prevents it from repressing translation of its target genes, one of which is flagellin. Binds to flagellin and participates in the assembly of the flagellum.</text>
</comment>
<comment type="subcellular location">
    <subcellularLocation>
        <location evidence="5">Cytoplasm</location>
    </subcellularLocation>
</comment>
<keyword evidence="2 5" id="KW-1005">Bacterial flagellum biogenesis</keyword>
<comment type="subunit">
    <text evidence="5">Interacts with translational regulator CsrA and flagellin(s).</text>
</comment>
<dbReference type="EMBL" id="LR778114">
    <property type="protein sequence ID" value="CAB1128039.1"/>
    <property type="molecule type" value="Genomic_DNA"/>
</dbReference>
<dbReference type="GO" id="GO:0005737">
    <property type="term" value="C:cytoplasm"/>
    <property type="evidence" value="ECO:0007669"/>
    <property type="project" value="UniProtKB-SubCell"/>
</dbReference>
<accession>A0A6F8ZEL0</accession>
<evidence type="ECO:0000313" key="6">
    <source>
        <dbReference type="EMBL" id="CAB1128039.1"/>
    </source>
</evidence>
<evidence type="ECO:0000313" key="7">
    <source>
        <dbReference type="Proteomes" id="UP000503399"/>
    </source>
</evidence>
<dbReference type="Pfam" id="PF02623">
    <property type="entry name" value="FliW"/>
    <property type="match status" value="1"/>
</dbReference>
<dbReference type="InterPro" id="IPR003775">
    <property type="entry name" value="Flagellar_assembly_factor_FliW"/>
</dbReference>